<dbReference type="EMBL" id="LR134363">
    <property type="protein sequence ID" value="VEG75839.1"/>
    <property type="molecule type" value="Genomic_DNA"/>
</dbReference>
<sequence>MSTAQAAGGRLRSRLRSWRPTALALLALLISALIGIWATPRTSSIPMAIDNPKSDGAMAVAELLGHEGISVSSASSVDQAIQAAKRGSSVAVINPSALSQTDRERLAEAKGDVTVVGTLYSDLTGLSRLSPTGSSLPESTPTEAQCADEDASAAQTIASSRGSLSTDQSPEAIGCFPLPAGSYAYAVEPLPGGGTLRVIADATLVTNERLADEGHAALAIRALGHHEELVWLDAARASSAESVWNSPLTPPWLPVLMLHLCLAALVTAIIRGRRFGPIITEPLPTVVRSSETTIARGRLYRRAADRERAAQALRRATAIRLARTLGMGSAASRDDLLNAVASASGRPRPAVAAVLDGPIPPNDHALAALAVELDQLESEVHAHG</sequence>
<evidence type="ECO:0000313" key="3">
    <source>
        <dbReference type="EMBL" id="VEG75839.1"/>
    </source>
</evidence>
<reference evidence="3 4" key="1">
    <citation type="submission" date="2018-12" db="EMBL/GenBank/DDBJ databases">
        <authorList>
            <consortium name="Pathogen Informatics"/>
        </authorList>
    </citation>
    <scope>NUCLEOTIDE SEQUENCE [LARGE SCALE GENOMIC DNA]</scope>
    <source>
        <strain evidence="3 4">NCTC11923</strain>
    </source>
</reference>
<dbReference type="RefSeq" id="WP_197719248.1">
    <property type="nucleotide sequence ID" value="NZ_CBCRWE010000083.1"/>
</dbReference>
<evidence type="ECO:0000313" key="4">
    <source>
        <dbReference type="Proteomes" id="UP000276899"/>
    </source>
</evidence>
<dbReference type="KEGG" id="asla:NCTC11923_02517"/>
<feature type="domain" description="DUF4350" evidence="2">
    <location>
        <begin position="50"/>
        <end position="221"/>
    </location>
</feature>
<proteinExistence type="predicted"/>
<name>A0A3S4U3U0_9ACTO</name>
<accession>A0A3S4U3U0</accession>
<feature type="region of interest" description="Disordered" evidence="1">
    <location>
        <begin position="148"/>
        <end position="168"/>
    </location>
</feature>
<dbReference type="Proteomes" id="UP000276899">
    <property type="component" value="Chromosome"/>
</dbReference>
<protein>
    <recommendedName>
        <fullName evidence="2">DUF4350 domain-containing protein</fullName>
    </recommendedName>
</protein>
<gene>
    <name evidence="3" type="ORF">NCTC11923_02517</name>
</gene>
<dbReference type="STRING" id="1278298.GCA_000428685_00943"/>
<feature type="compositionally biased region" description="Polar residues" evidence="1">
    <location>
        <begin position="153"/>
        <end position="168"/>
    </location>
</feature>
<organism evidence="3 4">
    <name type="scientific">Actinomyces slackii</name>
    <dbReference type="NCBI Taxonomy" id="52774"/>
    <lineage>
        <taxon>Bacteria</taxon>
        <taxon>Bacillati</taxon>
        <taxon>Actinomycetota</taxon>
        <taxon>Actinomycetes</taxon>
        <taxon>Actinomycetales</taxon>
        <taxon>Actinomycetaceae</taxon>
        <taxon>Actinomyces</taxon>
    </lineage>
</organism>
<dbReference type="InterPro" id="IPR025646">
    <property type="entry name" value="DUF4350"/>
</dbReference>
<keyword evidence="4" id="KW-1185">Reference proteome</keyword>
<dbReference type="AlphaFoldDB" id="A0A3S4U3U0"/>
<evidence type="ECO:0000256" key="1">
    <source>
        <dbReference type="SAM" id="MobiDB-lite"/>
    </source>
</evidence>
<evidence type="ECO:0000259" key="2">
    <source>
        <dbReference type="Pfam" id="PF14258"/>
    </source>
</evidence>
<dbReference type="Pfam" id="PF14258">
    <property type="entry name" value="DUF4350"/>
    <property type="match status" value="1"/>
</dbReference>